<evidence type="ECO:0000313" key="4">
    <source>
        <dbReference type="Proteomes" id="UP000186594"/>
    </source>
</evidence>
<accession>A0A1U7LS16</accession>
<keyword evidence="2" id="KW-0812">Transmembrane</keyword>
<organism evidence="3 4">
    <name type="scientific">Neolecta irregularis (strain DAH-3)</name>
    <dbReference type="NCBI Taxonomy" id="1198029"/>
    <lineage>
        <taxon>Eukaryota</taxon>
        <taxon>Fungi</taxon>
        <taxon>Dikarya</taxon>
        <taxon>Ascomycota</taxon>
        <taxon>Taphrinomycotina</taxon>
        <taxon>Neolectales</taxon>
        <taxon>Neolectaceae</taxon>
        <taxon>Neolecta</taxon>
    </lineage>
</organism>
<keyword evidence="2" id="KW-1133">Transmembrane helix</keyword>
<name>A0A1U7LS16_NEOID</name>
<dbReference type="PANTHER" id="PTHR35872">
    <property type="entry name" value="INTEGRAL MEMBRANE PROTEIN (AFU_ORTHOLOGUE AFUA_5G07110)"/>
    <property type="match status" value="1"/>
</dbReference>
<protein>
    <submittedName>
        <fullName evidence="3">Uncharacterized protein</fullName>
    </submittedName>
</protein>
<dbReference type="AlphaFoldDB" id="A0A1U7LS16"/>
<dbReference type="EMBL" id="LXFE01000440">
    <property type="protein sequence ID" value="OLL25311.1"/>
    <property type="molecule type" value="Genomic_DNA"/>
</dbReference>
<dbReference type="OrthoDB" id="6407410at2759"/>
<dbReference type="InterPro" id="IPR021369">
    <property type="entry name" value="DUF2985"/>
</dbReference>
<gene>
    <name evidence="3" type="ORF">NEOLI_003323</name>
</gene>
<comment type="caution">
    <text evidence="3">The sequence shown here is derived from an EMBL/GenBank/DDBJ whole genome shotgun (WGS) entry which is preliminary data.</text>
</comment>
<feature type="region of interest" description="Disordered" evidence="1">
    <location>
        <begin position="1"/>
        <end position="20"/>
    </location>
</feature>
<sequence length="176" mass="20284">MKRHHHPPSIGIERPSDGFSGPQTAITDMSLIIVATAPRRLLQWLITWKGILIVVYMLSIIAWGGMLFLLLVNAVPSYSQPYGPNDDRSLRKIWIEIDSQVLNALFCLMGIGLLPWRLRDLYQLYAERVKLEHRNQDWYIVEDPSEIPATKRWKLHAVVLLYMANSAFQICILPSF</sequence>
<dbReference type="PANTHER" id="PTHR35872:SF1">
    <property type="entry name" value="ALPHA-L-RHAMNOSIDASE C"/>
    <property type="match status" value="1"/>
</dbReference>
<evidence type="ECO:0000256" key="1">
    <source>
        <dbReference type="SAM" id="MobiDB-lite"/>
    </source>
</evidence>
<keyword evidence="2" id="KW-0472">Membrane</keyword>
<dbReference type="Proteomes" id="UP000186594">
    <property type="component" value="Unassembled WGS sequence"/>
</dbReference>
<reference evidence="3 4" key="1">
    <citation type="submission" date="2016-04" db="EMBL/GenBank/DDBJ databases">
        <title>Evolutionary innovation and constraint leading to complex multicellularity in the Ascomycota.</title>
        <authorList>
            <person name="Cisse O."/>
            <person name="Nguyen A."/>
            <person name="Hewitt D.A."/>
            <person name="Jedd G."/>
            <person name="Stajich J.E."/>
        </authorList>
    </citation>
    <scope>NUCLEOTIDE SEQUENCE [LARGE SCALE GENOMIC DNA]</scope>
    <source>
        <strain evidence="3 4">DAH-3</strain>
    </source>
</reference>
<evidence type="ECO:0000313" key="3">
    <source>
        <dbReference type="EMBL" id="OLL25311.1"/>
    </source>
</evidence>
<dbReference type="STRING" id="1198029.A0A1U7LS16"/>
<feature type="transmembrane region" description="Helical" evidence="2">
    <location>
        <begin position="50"/>
        <end position="73"/>
    </location>
</feature>
<proteinExistence type="predicted"/>
<evidence type="ECO:0000256" key="2">
    <source>
        <dbReference type="SAM" id="Phobius"/>
    </source>
</evidence>
<feature type="transmembrane region" description="Helical" evidence="2">
    <location>
        <begin position="93"/>
        <end position="114"/>
    </location>
</feature>
<dbReference type="Pfam" id="PF11204">
    <property type="entry name" value="DUF2985"/>
    <property type="match status" value="1"/>
</dbReference>
<keyword evidence="4" id="KW-1185">Reference proteome</keyword>